<accession>A0A5B7JBW6</accession>
<organism evidence="1 2">
    <name type="scientific">Portunus trituberculatus</name>
    <name type="common">Swimming crab</name>
    <name type="synonym">Neptunus trituberculatus</name>
    <dbReference type="NCBI Taxonomy" id="210409"/>
    <lineage>
        <taxon>Eukaryota</taxon>
        <taxon>Metazoa</taxon>
        <taxon>Ecdysozoa</taxon>
        <taxon>Arthropoda</taxon>
        <taxon>Crustacea</taxon>
        <taxon>Multicrustacea</taxon>
        <taxon>Malacostraca</taxon>
        <taxon>Eumalacostraca</taxon>
        <taxon>Eucarida</taxon>
        <taxon>Decapoda</taxon>
        <taxon>Pleocyemata</taxon>
        <taxon>Brachyura</taxon>
        <taxon>Eubrachyura</taxon>
        <taxon>Portunoidea</taxon>
        <taxon>Portunidae</taxon>
        <taxon>Portuninae</taxon>
        <taxon>Portunus</taxon>
    </lineage>
</organism>
<dbReference type="PANTHER" id="PTHR47018">
    <property type="entry name" value="CXC DOMAIN-CONTAINING PROTEIN-RELATED"/>
    <property type="match status" value="1"/>
</dbReference>
<dbReference type="AlphaFoldDB" id="A0A5B7JBW6"/>
<dbReference type="EMBL" id="VSRR010089208">
    <property type="protein sequence ID" value="MPC91853.1"/>
    <property type="molecule type" value="Genomic_DNA"/>
</dbReference>
<gene>
    <name evidence="1" type="ORF">E2C01_086914</name>
</gene>
<sequence length="247" mass="28292">MDIEKPHKKLPCLRSEVAEFDMKLHCLVCGDTADKTAELKKPLKYRRSIHEVRTLTLQETVRARAQERNDKLGYLVLSRIDSVIDLVAGESRYHRKCYNDFYKTSCDSGASCSHKVVGRPYQAGASEAFNRLCDIIDGNNECQYALQELHRMMMEAADTTETVYTVKTVKQKLLDRYGESITVSKCEGIDIVSFNDAVSKSLADSWYKNRESNIQDERRRIVVTAATIIREDIYTCTCVWQFCLSTM</sequence>
<dbReference type="Proteomes" id="UP000324222">
    <property type="component" value="Unassembled WGS sequence"/>
</dbReference>
<evidence type="ECO:0000313" key="1">
    <source>
        <dbReference type="EMBL" id="MPC91853.1"/>
    </source>
</evidence>
<protein>
    <submittedName>
        <fullName evidence="1">Uncharacterized protein</fullName>
    </submittedName>
</protein>
<name>A0A5B7JBW6_PORTR</name>
<evidence type="ECO:0000313" key="2">
    <source>
        <dbReference type="Proteomes" id="UP000324222"/>
    </source>
</evidence>
<proteinExistence type="predicted"/>
<comment type="caution">
    <text evidence="1">The sequence shown here is derived from an EMBL/GenBank/DDBJ whole genome shotgun (WGS) entry which is preliminary data.</text>
</comment>
<reference evidence="1 2" key="1">
    <citation type="submission" date="2019-05" db="EMBL/GenBank/DDBJ databases">
        <title>Another draft genome of Portunus trituberculatus and its Hox gene families provides insights of decapod evolution.</title>
        <authorList>
            <person name="Jeong J.-H."/>
            <person name="Song I."/>
            <person name="Kim S."/>
            <person name="Choi T."/>
            <person name="Kim D."/>
            <person name="Ryu S."/>
            <person name="Kim W."/>
        </authorList>
    </citation>
    <scope>NUCLEOTIDE SEQUENCE [LARGE SCALE GENOMIC DNA]</scope>
    <source>
        <tissue evidence="1">Muscle</tissue>
    </source>
</reference>
<keyword evidence="2" id="KW-1185">Reference proteome</keyword>
<dbReference type="PANTHER" id="PTHR47018:SF4">
    <property type="match status" value="1"/>
</dbReference>